<protein>
    <submittedName>
        <fullName evidence="2">Alpha-amylase family glycosyl hydrolase</fullName>
    </submittedName>
</protein>
<reference evidence="2" key="1">
    <citation type="submission" date="2022-09" db="EMBL/GenBank/DDBJ databases">
        <title>Maribacter litopenaei sp. nov., isolated from the intestinal tract of the Pacific White Shrimp, Litopenaeus vannamei.</title>
        <authorList>
            <person name="Kim S.Y."/>
            <person name="Hwang C.Y."/>
        </authorList>
    </citation>
    <scope>NUCLEOTIDE SEQUENCE</scope>
    <source>
        <strain evidence="2">HL-LV01</strain>
    </source>
</reference>
<dbReference type="InterPro" id="IPR017853">
    <property type="entry name" value="GH"/>
</dbReference>
<dbReference type="PANTHER" id="PTHR10357:SF213">
    <property type="entry name" value="ALPHA AMYLASE CATALYTIC REGION"/>
    <property type="match status" value="1"/>
</dbReference>
<dbReference type="InterPro" id="IPR045857">
    <property type="entry name" value="O16G_dom_2"/>
</dbReference>
<gene>
    <name evidence="2" type="ORF">NYZ99_18845</name>
</gene>
<evidence type="ECO:0000313" key="3">
    <source>
        <dbReference type="Proteomes" id="UP001059209"/>
    </source>
</evidence>
<dbReference type="PANTHER" id="PTHR10357">
    <property type="entry name" value="ALPHA-AMYLASE FAMILY MEMBER"/>
    <property type="match status" value="1"/>
</dbReference>
<organism evidence="2 3">
    <name type="scientific">Maribacter litopenaei</name>
    <dbReference type="NCBI Taxonomy" id="2976127"/>
    <lineage>
        <taxon>Bacteria</taxon>
        <taxon>Pseudomonadati</taxon>
        <taxon>Bacteroidota</taxon>
        <taxon>Flavobacteriia</taxon>
        <taxon>Flavobacteriales</taxon>
        <taxon>Flavobacteriaceae</taxon>
        <taxon>Maribacter</taxon>
    </lineage>
</organism>
<dbReference type="Pfam" id="PF00128">
    <property type="entry name" value="Alpha-amylase"/>
    <property type="match status" value="1"/>
</dbReference>
<dbReference type="GO" id="GO:0016787">
    <property type="term" value="F:hydrolase activity"/>
    <property type="evidence" value="ECO:0007669"/>
    <property type="project" value="UniProtKB-KW"/>
</dbReference>
<dbReference type="Gene3D" id="3.90.400.10">
    <property type="entry name" value="Oligo-1,6-glucosidase, Domain 2"/>
    <property type="match status" value="1"/>
</dbReference>
<dbReference type="Proteomes" id="UP001059209">
    <property type="component" value="Chromosome"/>
</dbReference>
<dbReference type="Gene3D" id="3.20.20.80">
    <property type="entry name" value="Glycosidases"/>
    <property type="match status" value="1"/>
</dbReference>
<proteinExistence type="predicted"/>
<sequence length="240" mass="28380">MNQAALHQLLASKDIHGKKGKSTTELFRQRFHTNLTYIKDLFFSLYPEADSTYLSEKLPAKLESLFKERPSELREQDLNRLQEGNWYQSEKLVGMQLYVDRFSKDLKSLQEKLPYFQDLGVNFLHLMPITTRPKGENDGGYAVNSYHEIDPRYGSMQDFTELSRKARENKIILMLDFVVNHTSDEFEWAQKAKKRDRKYQEFYYTFDDRTIPDAFEKTLPEIFPESAPGNFTYIQKWKNG</sequence>
<dbReference type="Gene3D" id="1.10.1740.10">
    <property type="match status" value="1"/>
</dbReference>
<evidence type="ECO:0000313" key="2">
    <source>
        <dbReference type="EMBL" id="UWX54812.1"/>
    </source>
</evidence>
<feature type="domain" description="Glycosyl hydrolase family 13 catalytic" evidence="1">
    <location>
        <begin position="105"/>
        <end position="210"/>
    </location>
</feature>
<accession>A0ABY5Y8X9</accession>
<dbReference type="EMBL" id="CP104205">
    <property type="protein sequence ID" value="UWX54812.1"/>
    <property type="molecule type" value="Genomic_DNA"/>
</dbReference>
<dbReference type="RefSeq" id="WP_260572667.1">
    <property type="nucleotide sequence ID" value="NZ_CP104205.1"/>
</dbReference>
<name>A0ABY5Y8X9_9FLAO</name>
<evidence type="ECO:0000259" key="1">
    <source>
        <dbReference type="Pfam" id="PF00128"/>
    </source>
</evidence>
<dbReference type="SUPFAM" id="SSF51445">
    <property type="entry name" value="(Trans)glycosidases"/>
    <property type="match status" value="1"/>
</dbReference>
<keyword evidence="3" id="KW-1185">Reference proteome</keyword>
<dbReference type="InterPro" id="IPR006047">
    <property type="entry name" value="GH13_cat_dom"/>
</dbReference>
<keyword evidence="2" id="KW-0378">Hydrolase</keyword>